<name>M2VDH3_COCH5</name>
<feature type="non-terminal residue" evidence="2">
    <location>
        <position position="1"/>
    </location>
</feature>
<dbReference type="OMA" id="SHSDFAY"/>
<dbReference type="AlphaFoldDB" id="M2VDH3"/>
<accession>M2VDH3</accession>
<keyword evidence="3" id="KW-1185">Reference proteome</keyword>
<dbReference type="HOGENOM" id="CLU_2960606_0_0_1"/>
<protein>
    <submittedName>
        <fullName evidence="2">Uncharacterized protein</fullName>
    </submittedName>
</protein>
<dbReference type="OrthoDB" id="3690708at2759"/>
<reference evidence="2 3" key="1">
    <citation type="journal article" date="2012" name="PLoS Pathog.">
        <title>Diverse lifestyles and strategies of plant pathogenesis encoded in the genomes of eighteen Dothideomycetes fungi.</title>
        <authorList>
            <person name="Ohm R.A."/>
            <person name="Feau N."/>
            <person name="Henrissat B."/>
            <person name="Schoch C.L."/>
            <person name="Horwitz B.A."/>
            <person name="Barry K.W."/>
            <person name="Condon B.J."/>
            <person name="Copeland A.C."/>
            <person name="Dhillon B."/>
            <person name="Glaser F."/>
            <person name="Hesse C.N."/>
            <person name="Kosti I."/>
            <person name="LaButti K."/>
            <person name="Lindquist E.A."/>
            <person name="Lucas S."/>
            <person name="Salamov A.A."/>
            <person name="Bradshaw R.E."/>
            <person name="Ciuffetti L."/>
            <person name="Hamelin R.C."/>
            <person name="Kema G.H.J."/>
            <person name="Lawrence C."/>
            <person name="Scott J.A."/>
            <person name="Spatafora J.W."/>
            <person name="Turgeon B.G."/>
            <person name="de Wit P.J.G.M."/>
            <person name="Zhong S."/>
            <person name="Goodwin S.B."/>
            <person name="Grigoriev I.V."/>
        </authorList>
    </citation>
    <scope>NUCLEOTIDE SEQUENCE [LARGE SCALE GENOMIC DNA]</scope>
    <source>
        <strain evidence="3">C5 / ATCC 48332 / race O</strain>
    </source>
</reference>
<proteinExistence type="predicted"/>
<evidence type="ECO:0000313" key="3">
    <source>
        <dbReference type="Proteomes" id="UP000016936"/>
    </source>
</evidence>
<feature type="signal peptide" evidence="1">
    <location>
        <begin position="1"/>
        <end position="25"/>
    </location>
</feature>
<feature type="chain" id="PRO_5004028065" evidence="1">
    <location>
        <begin position="26"/>
        <end position="50"/>
    </location>
</feature>
<reference evidence="3" key="2">
    <citation type="journal article" date="2013" name="PLoS Genet.">
        <title>Comparative genome structure, secondary metabolite, and effector coding capacity across Cochliobolus pathogens.</title>
        <authorList>
            <person name="Condon B.J."/>
            <person name="Leng Y."/>
            <person name="Wu D."/>
            <person name="Bushley K.E."/>
            <person name="Ohm R.A."/>
            <person name="Otillar R."/>
            <person name="Martin J."/>
            <person name="Schackwitz W."/>
            <person name="Grimwood J."/>
            <person name="MohdZainudin N."/>
            <person name="Xue C."/>
            <person name="Wang R."/>
            <person name="Manning V.A."/>
            <person name="Dhillon B."/>
            <person name="Tu Z.J."/>
            <person name="Steffenson B.J."/>
            <person name="Salamov A."/>
            <person name="Sun H."/>
            <person name="Lowry S."/>
            <person name="LaButti K."/>
            <person name="Han J."/>
            <person name="Copeland A."/>
            <person name="Lindquist E."/>
            <person name="Barry K."/>
            <person name="Schmutz J."/>
            <person name="Baker S.E."/>
            <person name="Ciuffetti L.M."/>
            <person name="Grigoriev I.V."/>
            <person name="Zhong S."/>
            <person name="Turgeon B.G."/>
        </authorList>
    </citation>
    <scope>NUCLEOTIDE SEQUENCE [LARGE SCALE GENOMIC DNA]</scope>
    <source>
        <strain evidence="3">C5 / ATCC 48332 / race O</strain>
    </source>
</reference>
<keyword evidence="1" id="KW-0732">Signal</keyword>
<gene>
    <name evidence="2" type="ORF">COCHEDRAFT_1087133</name>
</gene>
<dbReference type="EMBL" id="KB445569">
    <property type="protein sequence ID" value="EMD97748.1"/>
    <property type="molecule type" value="Genomic_DNA"/>
</dbReference>
<evidence type="ECO:0000313" key="2">
    <source>
        <dbReference type="EMBL" id="EMD97748.1"/>
    </source>
</evidence>
<evidence type="ECO:0000256" key="1">
    <source>
        <dbReference type="SAM" id="SignalP"/>
    </source>
</evidence>
<sequence>LYVMVISIFCVFCLFLLSHSDFAYASGKHNIQPFSYIAKPTYAAYYTSPL</sequence>
<organism evidence="2 3">
    <name type="scientific">Cochliobolus heterostrophus (strain C5 / ATCC 48332 / race O)</name>
    <name type="common">Southern corn leaf blight fungus</name>
    <name type="synonym">Bipolaris maydis</name>
    <dbReference type="NCBI Taxonomy" id="701091"/>
    <lineage>
        <taxon>Eukaryota</taxon>
        <taxon>Fungi</taxon>
        <taxon>Dikarya</taxon>
        <taxon>Ascomycota</taxon>
        <taxon>Pezizomycotina</taxon>
        <taxon>Dothideomycetes</taxon>
        <taxon>Pleosporomycetidae</taxon>
        <taxon>Pleosporales</taxon>
        <taxon>Pleosporineae</taxon>
        <taxon>Pleosporaceae</taxon>
        <taxon>Bipolaris</taxon>
    </lineage>
</organism>
<dbReference type="Proteomes" id="UP000016936">
    <property type="component" value="Unassembled WGS sequence"/>
</dbReference>